<comment type="caution">
    <text evidence="1">The sequence shown here is derived from an EMBL/GenBank/DDBJ whole genome shotgun (WGS) entry which is preliminary data.</text>
</comment>
<dbReference type="AlphaFoldDB" id="A0A921IXA5"/>
<reference evidence="1" key="2">
    <citation type="submission" date="2021-09" db="EMBL/GenBank/DDBJ databases">
        <authorList>
            <person name="Gilroy R."/>
        </authorList>
    </citation>
    <scope>NUCLEOTIDE SEQUENCE</scope>
    <source>
        <strain evidence="1">ChiBcolR7-4860</strain>
    </source>
</reference>
<accession>A0A921IXA5</accession>
<evidence type="ECO:0000313" key="2">
    <source>
        <dbReference type="Proteomes" id="UP000786560"/>
    </source>
</evidence>
<reference evidence="1" key="1">
    <citation type="journal article" date="2021" name="PeerJ">
        <title>Extensive microbial diversity within the chicken gut microbiome revealed by metagenomics and culture.</title>
        <authorList>
            <person name="Gilroy R."/>
            <person name="Ravi A."/>
            <person name="Getino M."/>
            <person name="Pursley I."/>
            <person name="Horton D.L."/>
            <person name="Alikhan N.F."/>
            <person name="Baker D."/>
            <person name="Gharbi K."/>
            <person name="Hall N."/>
            <person name="Watson M."/>
            <person name="Adriaenssens E.M."/>
            <person name="Foster-Nyarko E."/>
            <person name="Jarju S."/>
            <person name="Secka A."/>
            <person name="Antonio M."/>
            <person name="Oren A."/>
            <person name="Chaudhuri R.R."/>
            <person name="La Ragione R."/>
            <person name="Hildebrand F."/>
            <person name="Pallen M.J."/>
        </authorList>
    </citation>
    <scope>NUCLEOTIDE SEQUENCE</scope>
    <source>
        <strain evidence="1">ChiBcolR7-4860</strain>
    </source>
</reference>
<evidence type="ECO:0000313" key="1">
    <source>
        <dbReference type="EMBL" id="HJG41844.1"/>
    </source>
</evidence>
<dbReference type="EMBL" id="DYUX01000021">
    <property type="protein sequence ID" value="HJG41844.1"/>
    <property type="molecule type" value="Genomic_DNA"/>
</dbReference>
<protein>
    <submittedName>
        <fullName evidence="1">Uncharacterized protein</fullName>
    </submittedName>
</protein>
<name>A0A921IXA5_9BIFI</name>
<organism evidence="1 2">
    <name type="scientific">Bifidobacterium pullorum subsp. gallinarum</name>
    <dbReference type="NCBI Taxonomy" id="78344"/>
    <lineage>
        <taxon>Bacteria</taxon>
        <taxon>Bacillati</taxon>
        <taxon>Actinomycetota</taxon>
        <taxon>Actinomycetes</taxon>
        <taxon>Bifidobacteriales</taxon>
        <taxon>Bifidobacteriaceae</taxon>
        <taxon>Bifidobacterium</taxon>
    </lineage>
</organism>
<sequence>MMAGTRTRGAGRRRYVEERRRKVRIALPLLREKWAKGAGQSRIGYRQCMNVFGMTDNEIWHLRVLGVLPEPEKREWDTEKHFDLEKAIKGCEAYLRWSR</sequence>
<gene>
    <name evidence="1" type="ORF">K8U73_05605</name>
</gene>
<proteinExistence type="predicted"/>
<dbReference type="Proteomes" id="UP000786560">
    <property type="component" value="Unassembled WGS sequence"/>
</dbReference>
<dbReference type="RefSeq" id="WP_278711310.1">
    <property type="nucleotide sequence ID" value="NZ_DYUX01000021.1"/>
</dbReference>